<dbReference type="FunFam" id="3.30.1360.40:FF:000001">
    <property type="entry name" value="Ribosome-recycling factor"/>
    <property type="match status" value="1"/>
</dbReference>
<proteinExistence type="inferred from homology"/>
<reference evidence="8 9" key="1">
    <citation type="submission" date="2017-06" db="EMBL/GenBank/DDBJ databases">
        <title>Draft genome sequence of anaerobic fermentative bacterium Anaeromicrobium sediminis DY2726D isolated from West Pacific Ocean sediments.</title>
        <authorList>
            <person name="Zeng X."/>
        </authorList>
    </citation>
    <scope>NUCLEOTIDE SEQUENCE [LARGE SCALE GENOMIC DNA]</scope>
    <source>
        <strain evidence="8 9">DY2726D</strain>
    </source>
</reference>
<dbReference type="CDD" id="cd00520">
    <property type="entry name" value="RRF"/>
    <property type="match status" value="1"/>
</dbReference>
<dbReference type="PANTHER" id="PTHR20982:SF3">
    <property type="entry name" value="MITOCHONDRIAL RIBOSOME RECYCLING FACTOR PSEUDO 1"/>
    <property type="match status" value="1"/>
</dbReference>
<dbReference type="GO" id="GO:0006415">
    <property type="term" value="P:translational termination"/>
    <property type="evidence" value="ECO:0007669"/>
    <property type="project" value="UniProtKB-UniRule"/>
</dbReference>
<dbReference type="Gene3D" id="1.10.132.20">
    <property type="entry name" value="Ribosome-recycling factor"/>
    <property type="match status" value="1"/>
</dbReference>
<evidence type="ECO:0000256" key="5">
    <source>
        <dbReference type="HAMAP-Rule" id="MF_00040"/>
    </source>
</evidence>
<dbReference type="Proteomes" id="UP000216024">
    <property type="component" value="Unassembled WGS sequence"/>
</dbReference>
<evidence type="ECO:0000256" key="6">
    <source>
        <dbReference type="SAM" id="Coils"/>
    </source>
</evidence>
<dbReference type="OrthoDB" id="9804006at2"/>
<keyword evidence="6" id="KW-0175">Coiled coil</keyword>
<dbReference type="AlphaFoldDB" id="A0A267MP71"/>
<dbReference type="Gene3D" id="3.30.1360.40">
    <property type="match status" value="1"/>
</dbReference>
<dbReference type="InterPro" id="IPR036191">
    <property type="entry name" value="RRF_sf"/>
</dbReference>
<organism evidence="8 9">
    <name type="scientific">Anaeromicrobium sediminis</name>
    <dbReference type="NCBI Taxonomy" id="1478221"/>
    <lineage>
        <taxon>Bacteria</taxon>
        <taxon>Bacillati</taxon>
        <taxon>Bacillota</taxon>
        <taxon>Clostridia</taxon>
        <taxon>Peptostreptococcales</taxon>
        <taxon>Thermotaleaceae</taxon>
        <taxon>Anaeromicrobium</taxon>
    </lineage>
</organism>
<accession>A0A267MP71</accession>
<dbReference type="SUPFAM" id="SSF55194">
    <property type="entry name" value="Ribosome recycling factor, RRF"/>
    <property type="match status" value="1"/>
</dbReference>
<sequence>MILGIHKELEEKMQKTIRVYKEDLNAMRAGRANPALLDKIMVDYYGSSTPLKQIANVSAPEPRMLVIQPYDQTAISSIEKSITQSELGLNPSNDGKIIRLAIPQLTEERRKDLIKLVKKTAEGSKVAIRNERRDANDKLKKLQKNGEITEDDLKGAEEEVQKLTNKYIDVIDELLKKKEKEMMEV</sequence>
<dbReference type="PANTHER" id="PTHR20982">
    <property type="entry name" value="RIBOSOME RECYCLING FACTOR"/>
    <property type="match status" value="1"/>
</dbReference>
<keyword evidence="4 5" id="KW-0648">Protein biosynthesis</keyword>
<feature type="domain" description="Ribosome recycling factor" evidence="7">
    <location>
        <begin position="21"/>
        <end position="183"/>
    </location>
</feature>
<evidence type="ECO:0000256" key="1">
    <source>
        <dbReference type="ARBA" id="ARBA00004496"/>
    </source>
</evidence>
<dbReference type="NCBIfam" id="TIGR00496">
    <property type="entry name" value="frr"/>
    <property type="match status" value="1"/>
</dbReference>
<evidence type="ECO:0000256" key="3">
    <source>
        <dbReference type="ARBA" id="ARBA00022490"/>
    </source>
</evidence>
<keyword evidence="9" id="KW-1185">Reference proteome</keyword>
<dbReference type="FunFam" id="1.10.132.20:FF:000001">
    <property type="entry name" value="Ribosome-recycling factor"/>
    <property type="match status" value="1"/>
</dbReference>
<dbReference type="InterPro" id="IPR023584">
    <property type="entry name" value="Ribosome_recyc_fac_dom"/>
</dbReference>
<dbReference type="GO" id="GO:0005737">
    <property type="term" value="C:cytoplasm"/>
    <property type="evidence" value="ECO:0007669"/>
    <property type="project" value="UniProtKB-SubCell"/>
</dbReference>
<dbReference type="EMBL" id="NIBG01000001">
    <property type="protein sequence ID" value="PAB61237.1"/>
    <property type="molecule type" value="Genomic_DNA"/>
</dbReference>
<dbReference type="RefSeq" id="WP_095130454.1">
    <property type="nucleotide sequence ID" value="NZ_NIBG01000001.1"/>
</dbReference>
<evidence type="ECO:0000256" key="2">
    <source>
        <dbReference type="ARBA" id="ARBA00005912"/>
    </source>
</evidence>
<comment type="subcellular location">
    <subcellularLocation>
        <location evidence="1 5">Cytoplasm</location>
    </subcellularLocation>
</comment>
<name>A0A267MP71_9FIRM</name>
<keyword evidence="3 5" id="KW-0963">Cytoplasm</keyword>
<evidence type="ECO:0000313" key="9">
    <source>
        <dbReference type="Proteomes" id="UP000216024"/>
    </source>
</evidence>
<gene>
    <name evidence="5" type="primary">frr</name>
    <name evidence="8" type="ORF">CCE28_02070</name>
</gene>
<evidence type="ECO:0000259" key="7">
    <source>
        <dbReference type="Pfam" id="PF01765"/>
    </source>
</evidence>
<feature type="coiled-coil region" evidence="6">
    <location>
        <begin position="125"/>
        <end position="173"/>
    </location>
</feature>
<dbReference type="GO" id="GO:0043023">
    <property type="term" value="F:ribosomal large subunit binding"/>
    <property type="evidence" value="ECO:0007669"/>
    <property type="project" value="TreeGrafter"/>
</dbReference>
<dbReference type="InterPro" id="IPR002661">
    <property type="entry name" value="Ribosome_recyc_fac"/>
</dbReference>
<comment type="caution">
    <text evidence="8">The sequence shown here is derived from an EMBL/GenBank/DDBJ whole genome shotgun (WGS) entry which is preliminary data.</text>
</comment>
<protein>
    <recommendedName>
        <fullName evidence="5">Ribosome-recycling factor</fullName>
        <shortName evidence="5">RRF</shortName>
    </recommendedName>
    <alternativeName>
        <fullName evidence="5">Ribosome-releasing factor</fullName>
    </alternativeName>
</protein>
<comment type="function">
    <text evidence="5">Responsible for the release of ribosomes from messenger RNA at the termination of protein biosynthesis. May increase the efficiency of translation by recycling ribosomes from one round of translation to another.</text>
</comment>
<comment type="similarity">
    <text evidence="2 5">Belongs to the RRF family.</text>
</comment>
<evidence type="ECO:0000313" key="8">
    <source>
        <dbReference type="EMBL" id="PAB61237.1"/>
    </source>
</evidence>
<dbReference type="Pfam" id="PF01765">
    <property type="entry name" value="RRF"/>
    <property type="match status" value="1"/>
</dbReference>
<evidence type="ECO:0000256" key="4">
    <source>
        <dbReference type="ARBA" id="ARBA00022917"/>
    </source>
</evidence>
<dbReference type="HAMAP" id="MF_00040">
    <property type="entry name" value="RRF"/>
    <property type="match status" value="1"/>
</dbReference>